<keyword evidence="3" id="KW-1185">Reference proteome</keyword>
<proteinExistence type="predicted"/>
<protein>
    <recommendedName>
        <fullName evidence="4">Bowman-Birk serine protease inhibitors family domain-containing protein</fullName>
    </recommendedName>
</protein>
<evidence type="ECO:0000313" key="2">
    <source>
        <dbReference type="EMBL" id="VVA90914.1"/>
    </source>
</evidence>
<gene>
    <name evidence="2" type="ORF">ANE_LOCUS1359</name>
</gene>
<dbReference type="EMBL" id="CABITT030000001">
    <property type="protein sequence ID" value="VVA90914.1"/>
    <property type="molecule type" value="Genomic_DNA"/>
</dbReference>
<evidence type="ECO:0008006" key="4">
    <source>
        <dbReference type="Google" id="ProtNLM"/>
    </source>
</evidence>
<feature type="signal peptide" evidence="1">
    <location>
        <begin position="1"/>
        <end position="27"/>
    </location>
</feature>
<name>A0A565AQU6_9BRAS</name>
<keyword evidence="1" id="KW-0732">Signal</keyword>
<dbReference type="Proteomes" id="UP000489600">
    <property type="component" value="Unassembled WGS sequence"/>
</dbReference>
<accession>A0A565AQU6</accession>
<dbReference type="OrthoDB" id="1396042at2759"/>
<organism evidence="2 3">
    <name type="scientific">Arabis nemorensis</name>
    <dbReference type="NCBI Taxonomy" id="586526"/>
    <lineage>
        <taxon>Eukaryota</taxon>
        <taxon>Viridiplantae</taxon>
        <taxon>Streptophyta</taxon>
        <taxon>Embryophyta</taxon>
        <taxon>Tracheophyta</taxon>
        <taxon>Spermatophyta</taxon>
        <taxon>Magnoliopsida</taxon>
        <taxon>eudicotyledons</taxon>
        <taxon>Gunneridae</taxon>
        <taxon>Pentapetalae</taxon>
        <taxon>rosids</taxon>
        <taxon>malvids</taxon>
        <taxon>Brassicales</taxon>
        <taxon>Brassicaceae</taxon>
        <taxon>Arabideae</taxon>
        <taxon>Arabis</taxon>
    </lineage>
</organism>
<feature type="chain" id="PRO_5021971343" description="Bowman-Birk serine protease inhibitors family domain-containing protein" evidence="1">
    <location>
        <begin position="28"/>
        <end position="86"/>
    </location>
</feature>
<dbReference type="AlphaFoldDB" id="A0A565AQU6"/>
<evidence type="ECO:0000313" key="3">
    <source>
        <dbReference type="Proteomes" id="UP000489600"/>
    </source>
</evidence>
<comment type="caution">
    <text evidence="2">The sequence shown here is derived from an EMBL/GenBank/DDBJ whole genome shotgun (WGS) entry which is preliminary data.</text>
</comment>
<reference evidence="2" key="1">
    <citation type="submission" date="2019-07" db="EMBL/GenBank/DDBJ databases">
        <authorList>
            <person name="Dittberner H."/>
        </authorList>
    </citation>
    <scope>NUCLEOTIDE SEQUENCE [LARGE SCALE GENOMIC DNA]</scope>
</reference>
<evidence type="ECO:0000256" key="1">
    <source>
        <dbReference type="SAM" id="SignalP"/>
    </source>
</evidence>
<sequence>METKMLKLVFFSSLLITATHFYMVAEARGPIVNRRCITVDHCQLWCDGCSKCECLQNLCTCTAKPPPATVFVTGNTASQPSPLILI</sequence>